<feature type="domain" description="RRM" evidence="4">
    <location>
        <begin position="575"/>
        <end position="682"/>
    </location>
</feature>
<dbReference type="InterPro" id="IPR000504">
    <property type="entry name" value="RRM_dom"/>
</dbReference>
<dbReference type="Pfam" id="PF12923">
    <property type="entry name" value="RRP7"/>
    <property type="match status" value="1"/>
</dbReference>
<dbReference type="PANTHER" id="PTHR13191">
    <property type="entry name" value="RIBOSOMAL RNA PROCESSING PROTEIN 7-RELATED"/>
    <property type="match status" value="1"/>
</dbReference>
<dbReference type="InterPro" id="IPR034784">
    <property type="entry name" value="PDIP3_RRM"/>
</dbReference>
<feature type="compositionally biased region" description="Polar residues" evidence="3">
    <location>
        <begin position="318"/>
        <end position="328"/>
    </location>
</feature>
<name>A0A553PWT6_9TELE</name>
<feature type="domain" description="RRM" evidence="4">
    <location>
        <begin position="368"/>
        <end position="439"/>
    </location>
</feature>
<evidence type="ECO:0000259" key="4">
    <source>
        <dbReference type="PROSITE" id="PS50102"/>
    </source>
</evidence>
<evidence type="ECO:0000313" key="5">
    <source>
        <dbReference type="EMBL" id="TRY82151.1"/>
    </source>
</evidence>
<keyword evidence="6" id="KW-1185">Reference proteome</keyword>
<dbReference type="Gene3D" id="6.10.250.1770">
    <property type="match status" value="1"/>
</dbReference>
<dbReference type="GO" id="GO:0032545">
    <property type="term" value="C:CURI complex"/>
    <property type="evidence" value="ECO:0007669"/>
    <property type="project" value="TreeGrafter"/>
</dbReference>
<protein>
    <recommendedName>
        <fullName evidence="4">RRM domain-containing protein</fullName>
    </recommendedName>
</protein>
<dbReference type="InterPro" id="IPR024326">
    <property type="entry name" value="RRP7_C"/>
</dbReference>
<dbReference type="Pfam" id="PF00076">
    <property type="entry name" value="RRM_1"/>
    <property type="match status" value="1"/>
</dbReference>
<reference evidence="5 6" key="1">
    <citation type="journal article" date="2019" name="Sci. Data">
        <title>Hybrid genome assembly and annotation of Danionella translucida.</title>
        <authorList>
            <person name="Kadobianskyi M."/>
            <person name="Schulze L."/>
            <person name="Schuelke M."/>
            <person name="Judkewitz B."/>
        </authorList>
    </citation>
    <scope>NUCLEOTIDE SEQUENCE [LARGE SCALE GENOMIC DNA]</scope>
    <source>
        <strain evidence="5 6">Bolton</strain>
    </source>
</reference>
<evidence type="ECO:0000256" key="3">
    <source>
        <dbReference type="SAM" id="MobiDB-lite"/>
    </source>
</evidence>
<feature type="compositionally biased region" description="Low complexity" evidence="3">
    <location>
        <begin position="513"/>
        <end position="524"/>
    </location>
</feature>
<organism evidence="5 6">
    <name type="scientific">Danionella cerebrum</name>
    <dbReference type="NCBI Taxonomy" id="2873325"/>
    <lineage>
        <taxon>Eukaryota</taxon>
        <taxon>Metazoa</taxon>
        <taxon>Chordata</taxon>
        <taxon>Craniata</taxon>
        <taxon>Vertebrata</taxon>
        <taxon>Euteleostomi</taxon>
        <taxon>Actinopterygii</taxon>
        <taxon>Neopterygii</taxon>
        <taxon>Teleostei</taxon>
        <taxon>Ostariophysi</taxon>
        <taxon>Cypriniformes</taxon>
        <taxon>Danionidae</taxon>
        <taxon>Danioninae</taxon>
        <taxon>Danionella</taxon>
    </lineage>
</organism>
<dbReference type="AlphaFoldDB" id="A0A553PWT6"/>
<dbReference type="OrthoDB" id="346839at2759"/>
<dbReference type="InterPro" id="IPR012677">
    <property type="entry name" value="Nucleotide-bd_a/b_plait_sf"/>
</dbReference>
<dbReference type="PROSITE" id="PS50102">
    <property type="entry name" value="RRM"/>
    <property type="match status" value="2"/>
</dbReference>
<dbReference type="GO" id="GO:0006364">
    <property type="term" value="P:rRNA processing"/>
    <property type="evidence" value="ECO:0007669"/>
    <property type="project" value="TreeGrafter"/>
</dbReference>
<keyword evidence="2" id="KW-0694">RNA-binding</keyword>
<feature type="region of interest" description="Disordered" evidence="3">
    <location>
        <begin position="768"/>
        <end position="793"/>
    </location>
</feature>
<feature type="compositionally biased region" description="Polar residues" evidence="3">
    <location>
        <begin position="501"/>
        <end position="512"/>
    </location>
</feature>
<proteinExistence type="inferred from homology"/>
<dbReference type="SMART" id="SM00360">
    <property type="entry name" value="RRM"/>
    <property type="match status" value="1"/>
</dbReference>
<dbReference type="GO" id="GO:0034456">
    <property type="term" value="C:UTP-C complex"/>
    <property type="evidence" value="ECO:0007669"/>
    <property type="project" value="TreeGrafter"/>
</dbReference>
<dbReference type="Proteomes" id="UP000316079">
    <property type="component" value="Unassembled WGS sequence"/>
</dbReference>
<feature type="compositionally biased region" description="Pro residues" evidence="3">
    <location>
        <begin position="280"/>
        <end position="298"/>
    </location>
</feature>
<comment type="similarity">
    <text evidence="1">Belongs to the RRP7 family.</text>
</comment>
<feature type="region of interest" description="Disordered" evidence="3">
    <location>
        <begin position="270"/>
        <end position="330"/>
    </location>
</feature>
<dbReference type="GO" id="GO:0003723">
    <property type="term" value="F:RNA binding"/>
    <property type="evidence" value="ECO:0007669"/>
    <property type="project" value="UniProtKB-UniRule"/>
</dbReference>
<dbReference type="STRING" id="623744.A0A553PWT6"/>
<accession>A0A553PWT6</accession>
<comment type="caution">
    <text evidence="5">The sequence shown here is derived from an EMBL/GenBank/DDBJ whole genome shotgun (WGS) entry which is preliminary data.</text>
</comment>
<gene>
    <name evidence="5" type="ORF">DNTS_009463</name>
</gene>
<dbReference type="InterPro" id="IPR040446">
    <property type="entry name" value="RRP7"/>
</dbReference>
<dbReference type="Gene3D" id="3.30.70.330">
    <property type="match status" value="2"/>
</dbReference>
<feature type="compositionally biased region" description="Low complexity" evidence="3">
    <location>
        <begin position="454"/>
        <end position="477"/>
    </location>
</feature>
<dbReference type="CDD" id="cd12681">
    <property type="entry name" value="RRM_SKAR"/>
    <property type="match status" value="1"/>
</dbReference>
<sequence length="841" mass="91822">MADLSLDEVIRRRNFPVRGAGKRPPFARGAGPAGRAFDARHVIGSSDMRQRLGVGGASAGNHTLMFRFSAEILKSLFNSEISAGFPVKDAREKLGSKDARFRLRGRGGSARAVQDARHMINLRKQQVAPISATVQPFTKPSTAIQHVQMHTAAVQGASGGVALQTRGVALQLVGGITKVIDARNRLSLKRSVPAAANQGVVPLKITKTIQQQRPVGATSGIRINVPSSTAQRVPHEDEDGLISSKQMKITTSTGSGLQTRPLSLTSPITKVVKNDSYTPPSAPVAPARPPAQVMPPPVARATSVSKATTASKTSVATQPMTRDSLTHTSPQVLPPSPISLPLFLYLHPLLSPLSFRSGIRLFSPLEGTKMTVNNLHPRVTEEDIVELFCVCGALKRARLLKVGVAEVVFVRKEDAIGAYRKYNNRCLDGQPMKCNLHIQGSVITSEQPILLRLSDSPGSSQKDTSSSSFSSSSRSSSRAAVDLDPQTVLKALFKSSSSSSGAPANQTSGDTHSSAGASAGAMAPPGGRDACVIPGGFTVLSLRWGEEDSGSALHQLCVKEHRVRSESNTLRPLDRTLFVLNVPPNPPSLRVEGCSVANRTCAVLQAAVRELFSRFGAVESVELCEKPGAAEQQTDAHLSQFFKGAKRRCFKVAYVVFRNPSSVETAKRHPVNEPLVVQAAKTGLSSEMHTHTHTHTQSHAQSVLTAVSCSSEWIEEYSESLVKASSLQEAVDQFMISFDTHREQEVERRKKEAELQQEDEEGWVKVTKSNRSVKLRPHSESANQKTLQREDRKRKRKELLNFYSWQHRNTQREHIAELRKKFEEDKQRIALLRAQRKFRPY</sequence>
<dbReference type="CDD" id="cd12951">
    <property type="entry name" value="RRP7_Rrp7A"/>
    <property type="match status" value="1"/>
</dbReference>
<dbReference type="GO" id="GO:0000028">
    <property type="term" value="P:ribosomal small subunit assembly"/>
    <property type="evidence" value="ECO:0007669"/>
    <property type="project" value="TreeGrafter"/>
</dbReference>
<feature type="region of interest" description="Disordered" evidence="3">
    <location>
        <begin position="453"/>
        <end position="480"/>
    </location>
</feature>
<dbReference type="PANTHER" id="PTHR13191:SF0">
    <property type="entry name" value="RIBOSOMAL RNA-PROCESSING PROTEIN 7 HOMOLOG A-RELATED"/>
    <property type="match status" value="1"/>
</dbReference>
<dbReference type="InterPro" id="IPR035979">
    <property type="entry name" value="RBD_domain_sf"/>
</dbReference>
<evidence type="ECO:0000313" key="6">
    <source>
        <dbReference type="Proteomes" id="UP000316079"/>
    </source>
</evidence>
<evidence type="ECO:0000256" key="1">
    <source>
        <dbReference type="ARBA" id="ARBA00006110"/>
    </source>
</evidence>
<dbReference type="EMBL" id="SRMA01026574">
    <property type="protein sequence ID" value="TRY82151.1"/>
    <property type="molecule type" value="Genomic_DNA"/>
</dbReference>
<dbReference type="SUPFAM" id="SSF54928">
    <property type="entry name" value="RNA-binding domain, RBD"/>
    <property type="match status" value="1"/>
</dbReference>
<evidence type="ECO:0000256" key="2">
    <source>
        <dbReference type="PROSITE-ProRule" id="PRU00176"/>
    </source>
</evidence>
<feature type="compositionally biased region" description="Low complexity" evidence="3">
    <location>
        <begin position="299"/>
        <end position="317"/>
    </location>
</feature>
<feature type="region of interest" description="Disordered" evidence="3">
    <location>
        <begin position="494"/>
        <end position="524"/>
    </location>
</feature>